<proteinExistence type="inferred from homology"/>
<dbReference type="RefSeq" id="WP_119635529.1">
    <property type="nucleotide sequence ID" value="NZ_CP170218.1"/>
</dbReference>
<comment type="subcellular location">
    <subcellularLocation>
        <location evidence="1 6">Cell membrane</location>
        <topology evidence="1 6">Multi-pass membrane protein</topology>
    </subcellularLocation>
</comment>
<evidence type="ECO:0000313" key="9">
    <source>
        <dbReference type="Proteomes" id="UP000285625"/>
    </source>
</evidence>
<comment type="caution">
    <text evidence="8">The sequence shown here is derived from an EMBL/GenBank/DDBJ whole genome shotgun (WGS) entry which is preliminary data.</text>
</comment>
<dbReference type="STRING" id="1284.SHYC_11605"/>
<dbReference type="SUPFAM" id="SSF103481">
    <property type="entry name" value="Multidrug resistance efflux transporter EmrE"/>
    <property type="match status" value="1"/>
</dbReference>
<feature type="transmembrane region" description="Helical" evidence="7">
    <location>
        <begin position="7"/>
        <end position="23"/>
    </location>
</feature>
<feature type="transmembrane region" description="Helical" evidence="7">
    <location>
        <begin position="29"/>
        <end position="46"/>
    </location>
</feature>
<dbReference type="Proteomes" id="UP000285625">
    <property type="component" value="Unassembled WGS sequence"/>
</dbReference>
<evidence type="ECO:0000256" key="6">
    <source>
        <dbReference type="RuleBase" id="RU003942"/>
    </source>
</evidence>
<keyword evidence="4 7" id="KW-1133">Transmembrane helix</keyword>
<accession>A0A418JIB1</accession>
<name>A0A418JIB1_STAHY</name>
<evidence type="ECO:0000256" key="4">
    <source>
        <dbReference type="ARBA" id="ARBA00022989"/>
    </source>
</evidence>
<dbReference type="InterPro" id="IPR000390">
    <property type="entry name" value="Small_drug/metabolite_transptr"/>
</dbReference>
<keyword evidence="5 7" id="KW-0472">Membrane</keyword>
<feature type="transmembrane region" description="Helical" evidence="7">
    <location>
        <begin position="81"/>
        <end position="100"/>
    </location>
</feature>
<dbReference type="GO" id="GO:0005886">
    <property type="term" value="C:plasma membrane"/>
    <property type="evidence" value="ECO:0007669"/>
    <property type="project" value="UniProtKB-SubCell"/>
</dbReference>
<dbReference type="AlphaFoldDB" id="A0A418JIB1"/>
<comment type="similarity">
    <text evidence="6">Belongs to the drug/metabolite transporter (DMT) superfamily. Small multidrug resistance (SMR) (TC 2.A.7.1) family.</text>
</comment>
<protein>
    <submittedName>
        <fullName evidence="8">QacE family quaternary ammonium compound efflux SMR transporter</fullName>
    </submittedName>
</protein>
<dbReference type="Pfam" id="PF00893">
    <property type="entry name" value="Multi_Drug_Res"/>
    <property type="match status" value="1"/>
</dbReference>
<evidence type="ECO:0000256" key="2">
    <source>
        <dbReference type="ARBA" id="ARBA00022475"/>
    </source>
</evidence>
<evidence type="ECO:0000256" key="1">
    <source>
        <dbReference type="ARBA" id="ARBA00004651"/>
    </source>
</evidence>
<dbReference type="PANTHER" id="PTHR30561:SF7">
    <property type="entry name" value="GUANIDINIUM EFFLUX SYSTEM SUBUNIT GDNC-RELATED"/>
    <property type="match status" value="1"/>
</dbReference>
<evidence type="ECO:0000256" key="5">
    <source>
        <dbReference type="ARBA" id="ARBA00023136"/>
    </source>
</evidence>
<dbReference type="GO" id="GO:0022857">
    <property type="term" value="F:transmembrane transporter activity"/>
    <property type="evidence" value="ECO:0007669"/>
    <property type="project" value="InterPro"/>
</dbReference>
<gene>
    <name evidence="8" type="ORF">BUZ57_07645</name>
</gene>
<dbReference type="EMBL" id="QXVO01000021">
    <property type="protein sequence ID" value="RIO45417.1"/>
    <property type="molecule type" value="Genomic_DNA"/>
</dbReference>
<evidence type="ECO:0000256" key="3">
    <source>
        <dbReference type="ARBA" id="ARBA00022692"/>
    </source>
</evidence>
<evidence type="ECO:0000313" key="8">
    <source>
        <dbReference type="EMBL" id="RIO45417.1"/>
    </source>
</evidence>
<organism evidence="8 9">
    <name type="scientific">Staphylococcus hyicus</name>
    <dbReference type="NCBI Taxonomy" id="1284"/>
    <lineage>
        <taxon>Bacteria</taxon>
        <taxon>Bacillati</taxon>
        <taxon>Bacillota</taxon>
        <taxon>Bacilli</taxon>
        <taxon>Bacillales</taxon>
        <taxon>Staphylococcaceae</taxon>
        <taxon>Staphylococcus</taxon>
    </lineage>
</organism>
<sequence length="106" mass="11540">MNWLKLIIGACFEVAWVIGITYATTVETWVLTIIAIAMSFALLLNASKTLPVGTAYATFVGLGTTGVTIVDFLIFDEPFNMVKLLFIICLLLCVIGLKMTTTEEAT</sequence>
<dbReference type="InterPro" id="IPR045324">
    <property type="entry name" value="Small_multidrug_res"/>
</dbReference>
<evidence type="ECO:0000256" key="7">
    <source>
        <dbReference type="SAM" id="Phobius"/>
    </source>
</evidence>
<feature type="transmembrane region" description="Helical" evidence="7">
    <location>
        <begin position="53"/>
        <end position="75"/>
    </location>
</feature>
<reference evidence="8 9" key="1">
    <citation type="journal article" date="2016" name="Front. Microbiol.">
        <title>Comprehensive Phylogenetic Analysis of Bovine Non-aureus Staphylococci Species Based on Whole-Genome Sequencing.</title>
        <authorList>
            <person name="Naushad S."/>
            <person name="Barkema H.W."/>
            <person name="Luby C."/>
            <person name="Condas L.A."/>
            <person name="Nobrega D.B."/>
            <person name="Carson D.A."/>
            <person name="De Buck J."/>
        </authorList>
    </citation>
    <scope>NUCLEOTIDE SEQUENCE [LARGE SCALE GENOMIC DNA]</scope>
    <source>
        <strain evidence="8 9">SNUC 5959</strain>
    </source>
</reference>
<keyword evidence="3 6" id="KW-0812">Transmembrane</keyword>
<keyword evidence="2" id="KW-1003">Cell membrane</keyword>
<dbReference type="PANTHER" id="PTHR30561">
    <property type="entry name" value="SMR FAMILY PROTON-DEPENDENT DRUG EFFLUX TRANSPORTER SUGE"/>
    <property type="match status" value="1"/>
</dbReference>
<dbReference type="InterPro" id="IPR037185">
    <property type="entry name" value="EmrE-like"/>
</dbReference>
<dbReference type="Gene3D" id="1.10.3730.20">
    <property type="match status" value="1"/>
</dbReference>